<dbReference type="EMBL" id="CP053843">
    <property type="protein sequence ID" value="QKF65562.1"/>
    <property type="molecule type" value="Genomic_DNA"/>
</dbReference>
<evidence type="ECO:0000313" key="4">
    <source>
        <dbReference type="Proteomes" id="UP000594749"/>
    </source>
</evidence>
<name>A0A6M8MZH7_9BACT</name>
<evidence type="ECO:0000256" key="1">
    <source>
        <dbReference type="SAM" id="Coils"/>
    </source>
</evidence>
<reference evidence="3 4" key="2">
    <citation type="submission" date="2020-10" db="EMBL/GenBank/DDBJ databases">
        <title>Campylobacter and Helicobacter PacBio genomes.</title>
        <authorList>
            <person name="Lane C."/>
        </authorList>
    </citation>
    <scope>NUCLEOTIDE SEQUENCE [LARGE SCALE GENOMIC DNA]</scope>
    <source>
        <strain evidence="3 4">2016D-0077</strain>
        <plasmid evidence="3 4">pLMG-27932-1</plasmid>
    </source>
</reference>
<accession>A0A6M8MZH7</accession>
<dbReference type="KEGG" id="ccor:CCORG_a0026"/>
<evidence type="ECO:0000313" key="3">
    <source>
        <dbReference type="EMBL" id="QOQ86530.1"/>
    </source>
</evidence>
<dbReference type="EMBL" id="CP063077">
    <property type="protein sequence ID" value="QOQ86530.1"/>
    <property type="molecule type" value="Genomic_DNA"/>
</dbReference>
<protein>
    <submittedName>
        <fullName evidence="2">Uncharacterized protein</fullName>
    </submittedName>
</protein>
<keyword evidence="1" id="KW-0175">Coiled coil</keyword>
<keyword evidence="2" id="KW-0614">Plasmid</keyword>
<evidence type="ECO:0000313" key="2">
    <source>
        <dbReference type="EMBL" id="QKF65562.1"/>
    </source>
</evidence>
<keyword evidence="4" id="KW-1185">Reference proteome</keyword>
<geneLocation type="plasmid" evidence="3 4">
    <name>pLMG-27932-1</name>
</geneLocation>
<dbReference type="Proteomes" id="UP000594749">
    <property type="component" value="Plasmid pLMG-27932-1"/>
</dbReference>
<feature type="coiled-coil region" evidence="1">
    <location>
        <begin position="35"/>
        <end position="69"/>
    </location>
</feature>
<sequence>MKKLILILFLVEFVNAYCYKAPCQTQIQSAKANAISVIENSYKNNNNALNNLEKAYLEYEKALIEQNRLLENIKTIKANSLLEEKLLLFKLKKHNELRSKNIDIKNNKE</sequence>
<gene>
    <name evidence="2" type="ORF">CCORG_a0026</name>
    <name evidence="3" type="ORF">IMC76_00105</name>
</gene>
<proteinExistence type="predicted"/>
<dbReference type="RefSeq" id="WP_025803664.1">
    <property type="nucleotide sequence ID" value="NZ_CP053843.1"/>
</dbReference>
<organism evidence="2">
    <name type="scientific">Campylobacter corcagiensis</name>
    <dbReference type="NCBI Taxonomy" id="1448857"/>
    <lineage>
        <taxon>Bacteria</taxon>
        <taxon>Pseudomonadati</taxon>
        <taxon>Campylobacterota</taxon>
        <taxon>Epsilonproteobacteria</taxon>
        <taxon>Campylobacterales</taxon>
        <taxon>Campylobacteraceae</taxon>
        <taxon>Campylobacter</taxon>
    </lineage>
</organism>
<dbReference type="AlphaFoldDB" id="A0A6M8MZH7"/>
<geneLocation type="plasmid" evidence="2">
    <name>pCCORG</name>
</geneLocation>
<reference evidence="2" key="1">
    <citation type="submission" date="2020-05" db="EMBL/GenBank/DDBJ databases">
        <title>Complete genome sequencing of Campylobacter and Arcobacter type strains.</title>
        <authorList>
            <person name="Miller W.G."/>
            <person name="Yee E."/>
        </authorList>
    </citation>
    <scope>NUCLEOTIDE SEQUENCE [LARGE SCALE GENOMIC DNA]</scope>
    <source>
        <strain evidence="2">LMG 27932</strain>
        <plasmid evidence="2">pCCORG</plasmid>
    </source>
</reference>